<feature type="transmembrane region" description="Helical" evidence="6">
    <location>
        <begin position="12"/>
        <end position="29"/>
    </location>
</feature>
<evidence type="ECO:0000256" key="3">
    <source>
        <dbReference type="ARBA" id="ARBA00022692"/>
    </source>
</evidence>
<evidence type="ECO:0000313" key="7">
    <source>
        <dbReference type="EMBL" id="MFI2319415.1"/>
    </source>
</evidence>
<feature type="transmembrane region" description="Helical" evidence="6">
    <location>
        <begin position="91"/>
        <end position="115"/>
    </location>
</feature>
<feature type="transmembrane region" description="Helical" evidence="6">
    <location>
        <begin position="121"/>
        <end position="141"/>
    </location>
</feature>
<dbReference type="Pfam" id="PF03649">
    <property type="entry name" value="UPF0014"/>
    <property type="match status" value="1"/>
</dbReference>
<proteinExistence type="inferred from homology"/>
<name>A0ABW7W8V9_9NOCA</name>
<dbReference type="PANTHER" id="PTHR30028">
    <property type="entry name" value="UPF0014 INNER MEMBRANE PROTEIN YBBM-RELATED"/>
    <property type="match status" value="1"/>
</dbReference>
<evidence type="ECO:0000256" key="5">
    <source>
        <dbReference type="ARBA" id="ARBA00023136"/>
    </source>
</evidence>
<dbReference type="EMBL" id="JBIRXV010000001">
    <property type="protein sequence ID" value="MFI2319415.1"/>
    <property type="molecule type" value="Genomic_DNA"/>
</dbReference>
<comment type="similarity">
    <text evidence="2">Belongs to the UPF0014 family.</text>
</comment>
<keyword evidence="5 6" id="KW-0472">Membrane</keyword>
<keyword evidence="8" id="KW-1185">Reference proteome</keyword>
<keyword evidence="3 6" id="KW-0812">Transmembrane</keyword>
<sequence>MAHMIVEPDLKLAALCVCMVTLTAAWYRVAQVGPPSVAPRATARGAVQLGVVALVLAAALSHLWSAVLVLAVMFAAAVATAAQRCCAGWSGMWLTLALGAGIGTVLPLMLITGVVPLTGVAVVPIGGIVLGGTMTATSLAARRALDAVELRRGEVEAAMSLGFTEREARLEVIRPSAGDALLPGVDQTRTVGLVTLPGAFVGVLLSSGSALQAAAVQLLILTGLLLAQVTAVAVTTELIARSKVHRTPQ</sequence>
<dbReference type="Proteomes" id="UP001611450">
    <property type="component" value="Unassembled WGS sequence"/>
</dbReference>
<dbReference type="InterPro" id="IPR005226">
    <property type="entry name" value="UPF0014_fam"/>
</dbReference>
<evidence type="ECO:0000256" key="1">
    <source>
        <dbReference type="ARBA" id="ARBA00004141"/>
    </source>
</evidence>
<evidence type="ECO:0000313" key="8">
    <source>
        <dbReference type="Proteomes" id="UP001611450"/>
    </source>
</evidence>
<evidence type="ECO:0000256" key="2">
    <source>
        <dbReference type="ARBA" id="ARBA00005268"/>
    </source>
</evidence>
<feature type="transmembrane region" description="Helical" evidence="6">
    <location>
        <begin position="218"/>
        <end position="240"/>
    </location>
</feature>
<comment type="subcellular location">
    <subcellularLocation>
        <location evidence="1">Membrane</location>
        <topology evidence="1">Multi-pass membrane protein</topology>
    </subcellularLocation>
</comment>
<organism evidence="7 8">
    <name type="scientific">Nocardia beijingensis</name>
    <dbReference type="NCBI Taxonomy" id="95162"/>
    <lineage>
        <taxon>Bacteria</taxon>
        <taxon>Bacillati</taxon>
        <taxon>Actinomycetota</taxon>
        <taxon>Actinomycetes</taxon>
        <taxon>Mycobacteriales</taxon>
        <taxon>Nocardiaceae</taxon>
        <taxon>Nocardia</taxon>
    </lineage>
</organism>
<keyword evidence="4 6" id="KW-1133">Transmembrane helix</keyword>
<gene>
    <name evidence="7" type="ORF">ACH47G_02915</name>
</gene>
<dbReference type="RefSeq" id="WP_396946314.1">
    <property type="nucleotide sequence ID" value="NZ_JBIRXV010000001.1"/>
</dbReference>
<comment type="caution">
    <text evidence="7">The sequence shown here is derived from an EMBL/GenBank/DDBJ whole genome shotgun (WGS) entry which is preliminary data.</text>
</comment>
<protein>
    <submittedName>
        <fullName evidence="7">ABC transporter permease</fullName>
    </submittedName>
</protein>
<reference evidence="7 8" key="1">
    <citation type="submission" date="2024-10" db="EMBL/GenBank/DDBJ databases">
        <title>The Natural Products Discovery Center: Release of the First 8490 Sequenced Strains for Exploring Actinobacteria Biosynthetic Diversity.</title>
        <authorList>
            <person name="Kalkreuter E."/>
            <person name="Kautsar S.A."/>
            <person name="Yang D."/>
            <person name="Bader C.D."/>
            <person name="Teijaro C.N."/>
            <person name="Fluegel L."/>
            <person name="Davis C.M."/>
            <person name="Simpson J.R."/>
            <person name="Lauterbach L."/>
            <person name="Steele A.D."/>
            <person name="Gui C."/>
            <person name="Meng S."/>
            <person name="Li G."/>
            <person name="Viehrig K."/>
            <person name="Ye F."/>
            <person name="Su P."/>
            <person name="Kiefer A.F."/>
            <person name="Nichols A."/>
            <person name="Cepeda A.J."/>
            <person name="Yan W."/>
            <person name="Fan B."/>
            <person name="Jiang Y."/>
            <person name="Adhikari A."/>
            <person name="Zheng C.-J."/>
            <person name="Schuster L."/>
            <person name="Cowan T.M."/>
            <person name="Smanski M.J."/>
            <person name="Chevrette M.G."/>
            <person name="De Carvalho L.P.S."/>
            <person name="Shen B."/>
        </authorList>
    </citation>
    <scope>NUCLEOTIDE SEQUENCE [LARGE SCALE GENOMIC DNA]</scope>
    <source>
        <strain evidence="7 8">NPDC019626</strain>
    </source>
</reference>
<dbReference type="PANTHER" id="PTHR30028:SF0">
    <property type="entry name" value="PROTEIN ALUMINUM SENSITIVE 3"/>
    <property type="match status" value="1"/>
</dbReference>
<feature type="transmembrane region" description="Helical" evidence="6">
    <location>
        <begin position="191"/>
        <end position="212"/>
    </location>
</feature>
<accession>A0ABW7W8V9</accession>
<feature type="transmembrane region" description="Helical" evidence="6">
    <location>
        <begin position="49"/>
        <end position="79"/>
    </location>
</feature>
<evidence type="ECO:0000256" key="6">
    <source>
        <dbReference type="SAM" id="Phobius"/>
    </source>
</evidence>
<evidence type="ECO:0000256" key="4">
    <source>
        <dbReference type="ARBA" id="ARBA00022989"/>
    </source>
</evidence>